<evidence type="ECO:0000259" key="1">
    <source>
        <dbReference type="Pfam" id="PF20715"/>
    </source>
</evidence>
<organism evidence="2">
    <name type="scientific">Noctiluca scintillans</name>
    <name type="common">Sea sparkle</name>
    <name type="synonym">Red tide dinoflagellate</name>
    <dbReference type="NCBI Taxonomy" id="2966"/>
    <lineage>
        <taxon>Eukaryota</taxon>
        <taxon>Sar</taxon>
        <taxon>Alveolata</taxon>
        <taxon>Dinophyceae</taxon>
        <taxon>Noctilucales</taxon>
        <taxon>Noctilucaceae</taxon>
        <taxon>Noctiluca</taxon>
    </lineage>
</organism>
<gene>
    <name evidence="2" type="ORF">NSCI0253_LOCUS41667</name>
</gene>
<feature type="domain" description="DUF6827" evidence="1">
    <location>
        <begin position="50"/>
        <end position="205"/>
    </location>
</feature>
<dbReference type="EMBL" id="HBFQ01058842">
    <property type="protein sequence ID" value="CAD8867312.1"/>
    <property type="molecule type" value="Transcribed_RNA"/>
</dbReference>
<proteinExistence type="predicted"/>
<dbReference type="InterPro" id="IPR049230">
    <property type="entry name" value="DUF6827"/>
</dbReference>
<evidence type="ECO:0000313" key="2">
    <source>
        <dbReference type="EMBL" id="CAD8867312.1"/>
    </source>
</evidence>
<dbReference type="Pfam" id="PF20715">
    <property type="entry name" value="DUF6827"/>
    <property type="match status" value="1"/>
</dbReference>
<sequence>MASCFARTLTRAVRPAARNFGPLGAPRLMQAAPLCIAEPRSFSSVAKYSRSEAVEKLDRFHGEVLGANWADYLYLVYNVPFWEAEYESLTLAIQPYLHEGEVGEKFKTTQEMMDVLYKCEDVRDHVNELCELATRASGFMGTGWQAMEKVENVDEVSKHCMEAYDSLLTTHPAFKPKIEQTVGHGLAILRSKHKFRWSTMHRFFY</sequence>
<accession>A0A7S1AWI1</accession>
<dbReference type="AlphaFoldDB" id="A0A7S1AWI1"/>
<reference evidence="2" key="1">
    <citation type="submission" date="2021-01" db="EMBL/GenBank/DDBJ databases">
        <authorList>
            <person name="Corre E."/>
            <person name="Pelletier E."/>
            <person name="Niang G."/>
            <person name="Scheremetjew M."/>
            <person name="Finn R."/>
            <person name="Kale V."/>
            <person name="Holt S."/>
            <person name="Cochrane G."/>
            <person name="Meng A."/>
            <person name="Brown T."/>
            <person name="Cohen L."/>
        </authorList>
    </citation>
    <scope>NUCLEOTIDE SEQUENCE</scope>
</reference>
<protein>
    <recommendedName>
        <fullName evidence="1">DUF6827 domain-containing protein</fullName>
    </recommendedName>
</protein>
<name>A0A7S1AWI1_NOCSC</name>